<dbReference type="SUPFAM" id="SSF56112">
    <property type="entry name" value="Protein kinase-like (PK-like)"/>
    <property type="match status" value="1"/>
</dbReference>
<dbReference type="InterPro" id="IPR011009">
    <property type="entry name" value="Kinase-like_dom_sf"/>
</dbReference>
<name>A0A0W0Z3V0_9GAMM</name>
<dbReference type="Gene3D" id="1.10.510.10">
    <property type="entry name" value="Transferase(Phosphotransferase) domain 1"/>
    <property type="match status" value="1"/>
</dbReference>
<evidence type="ECO:0000259" key="1">
    <source>
        <dbReference type="PROSITE" id="PS50011"/>
    </source>
</evidence>
<dbReference type="AlphaFoldDB" id="A0A0W0Z3V0"/>
<dbReference type="Proteomes" id="UP000054703">
    <property type="component" value="Unassembled WGS sequence"/>
</dbReference>
<dbReference type="EMBL" id="LNYU01000024">
    <property type="protein sequence ID" value="KTD63815.1"/>
    <property type="molecule type" value="Genomic_DNA"/>
</dbReference>
<protein>
    <submittedName>
        <fullName evidence="2">Serine/threonine protein kinase</fullName>
        <ecNumber evidence="2">2.7.11.17</ecNumber>
    </submittedName>
</protein>
<dbReference type="OrthoDB" id="9801841at2"/>
<dbReference type="PANTHER" id="PTHR44167">
    <property type="entry name" value="OVARIAN-SPECIFIC SERINE/THREONINE-PROTEIN KINASE LOK-RELATED"/>
    <property type="match status" value="1"/>
</dbReference>
<comment type="caution">
    <text evidence="2">The sequence shown here is derived from an EMBL/GenBank/DDBJ whole genome shotgun (WGS) entry which is preliminary data.</text>
</comment>
<accession>A0A0W0Z3V0</accession>
<evidence type="ECO:0000313" key="2">
    <source>
        <dbReference type="EMBL" id="KTD63815.1"/>
    </source>
</evidence>
<dbReference type="PANTHER" id="PTHR44167:SF24">
    <property type="entry name" value="SERINE_THREONINE-PROTEIN KINASE CHK2"/>
    <property type="match status" value="1"/>
</dbReference>
<dbReference type="PROSITE" id="PS50011">
    <property type="entry name" value="PROTEIN_KINASE_DOM"/>
    <property type="match status" value="1"/>
</dbReference>
<dbReference type="InterPro" id="IPR008271">
    <property type="entry name" value="Ser/Thr_kinase_AS"/>
</dbReference>
<dbReference type="Pfam" id="PF00069">
    <property type="entry name" value="Pkinase"/>
    <property type="match status" value="1"/>
</dbReference>
<dbReference type="STRING" id="45074.Lsan_1248"/>
<keyword evidence="2" id="KW-0808">Transferase</keyword>
<dbReference type="GO" id="GO:0005524">
    <property type="term" value="F:ATP binding"/>
    <property type="evidence" value="ECO:0007669"/>
    <property type="project" value="InterPro"/>
</dbReference>
<dbReference type="SMART" id="SM00220">
    <property type="entry name" value="S_TKc"/>
    <property type="match status" value="1"/>
</dbReference>
<sequence length="600" mass="69302">MKHVDFDIMLRDQKGTFFLSEEVAKFLFKQKEGVKFLYSREDYLISKKSSKFSPFNSPKFSLSHNLILSGKNQWHILDNSTRGKGGFGTVNGSKYKIMVTGDPNKKRYQAQVIPVNDVVKIQKPNDALPYKQLLQRAAKEALKQKKHGVKVAAVIGAGDKVITVVEDCGISLDNLLPFTPSNKYSFHYRLQVAARIASEMLLLQQNGVVHRDLKPANICYKNLEKELFFIIFIDFGLAEDADSKGNFNSSGTPCYMAPEVLMYDRSTYQSDMYALAAILGEIFGATHIMKYKEAANTRAELAYAPFCFDGLFTGYDVSEVDPFLLKDIKNLLLCLQSKKPGERPTINQVNKFLITLPARLDAYKTFNNNWADLVKHFEEFEVYHQYLNLLNTKHHLTRFTDNLFSEKNVRSDVFNRRMLLKRMVIYKEIAKFTLPASHYELSARLMKENRSVDIHDIDRPYPNLEQVIYLLEQENLKFKKALSSFHTYVKEVYDGEKLTKKFINTNSTGMRKIARILSDSNSPLEQLKQLHQLGQEKTARGLFYFFSHSKIFGRGRHENIEKLYQKLAKIDPEKEQEEYLAKTQLEEIAQFIQNTHSFTY</sequence>
<dbReference type="PATRIC" id="fig|45074.5.peg.1329"/>
<keyword evidence="2" id="KW-0418">Kinase</keyword>
<evidence type="ECO:0000313" key="3">
    <source>
        <dbReference type="Proteomes" id="UP000054703"/>
    </source>
</evidence>
<organism evidence="2 3">
    <name type="scientific">Legionella santicrucis</name>
    <dbReference type="NCBI Taxonomy" id="45074"/>
    <lineage>
        <taxon>Bacteria</taxon>
        <taxon>Pseudomonadati</taxon>
        <taxon>Pseudomonadota</taxon>
        <taxon>Gammaproteobacteria</taxon>
        <taxon>Legionellales</taxon>
        <taxon>Legionellaceae</taxon>
        <taxon>Legionella</taxon>
    </lineage>
</organism>
<dbReference type="GO" id="GO:0005737">
    <property type="term" value="C:cytoplasm"/>
    <property type="evidence" value="ECO:0007669"/>
    <property type="project" value="TreeGrafter"/>
</dbReference>
<keyword evidence="3" id="KW-1185">Reference proteome</keyword>
<dbReference type="GO" id="GO:0004683">
    <property type="term" value="F:calcium/calmodulin-dependent protein kinase activity"/>
    <property type="evidence" value="ECO:0007669"/>
    <property type="project" value="UniProtKB-EC"/>
</dbReference>
<dbReference type="RefSeq" id="WP_058513643.1">
    <property type="nucleotide sequence ID" value="NZ_CAAAIH010000003.1"/>
</dbReference>
<dbReference type="InterPro" id="IPR000719">
    <property type="entry name" value="Prot_kinase_dom"/>
</dbReference>
<dbReference type="PROSITE" id="PS00108">
    <property type="entry name" value="PROTEIN_KINASE_ST"/>
    <property type="match status" value="1"/>
</dbReference>
<reference evidence="2 3" key="1">
    <citation type="submission" date="2015-11" db="EMBL/GenBank/DDBJ databases">
        <title>Genomic analysis of 38 Legionella species identifies large and diverse effector repertoires.</title>
        <authorList>
            <person name="Burstein D."/>
            <person name="Amaro F."/>
            <person name="Zusman T."/>
            <person name="Lifshitz Z."/>
            <person name="Cohen O."/>
            <person name="Gilbert J.A."/>
            <person name="Pupko T."/>
            <person name="Shuman H.A."/>
            <person name="Segal G."/>
        </authorList>
    </citation>
    <scope>NUCLEOTIDE SEQUENCE [LARGE SCALE GENOMIC DNA]</scope>
    <source>
        <strain evidence="2 3">SC-63-C7</strain>
    </source>
</reference>
<keyword evidence="2" id="KW-0723">Serine/threonine-protein kinase</keyword>
<gene>
    <name evidence="2" type="ORF">Lsan_1248</name>
</gene>
<proteinExistence type="predicted"/>
<dbReference type="EC" id="2.7.11.17" evidence="2"/>
<feature type="domain" description="Protein kinase" evidence="1">
    <location>
        <begin position="76"/>
        <end position="353"/>
    </location>
</feature>